<dbReference type="PROSITE" id="PS00845">
    <property type="entry name" value="CAP_GLY_1"/>
    <property type="match status" value="1"/>
</dbReference>
<evidence type="ECO:0000313" key="4">
    <source>
        <dbReference type="EMBL" id="CCE82172.1"/>
    </source>
</evidence>
<dbReference type="AlphaFoldDB" id="G8YG73"/>
<dbReference type="SUPFAM" id="SSF74924">
    <property type="entry name" value="Cap-Gly domain"/>
    <property type="match status" value="1"/>
</dbReference>
<keyword evidence="1" id="KW-0175">Coiled coil</keyword>
<evidence type="ECO:0000313" key="5">
    <source>
        <dbReference type="Proteomes" id="UP000005222"/>
    </source>
</evidence>
<keyword evidence="5" id="KW-1185">Reference proteome</keyword>
<dbReference type="InParanoid" id="G8YG73"/>
<feature type="compositionally biased region" description="Basic and acidic residues" evidence="2">
    <location>
        <begin position="114"/>
        <end position="124"/>
    </location>
</feature>
<feature type="region of interest" description="Disordered" evidence="2">
    <location>
        <begin position="311"/>
        <end position="380"/>
    </location>
</feature>
<feature type="domain" description="CAP-Gly" evidence="3">
    <location>
        <begin position="24"/>
        <end position="71"/>
    </location>
</feature>
<dbReference type="Pfam" id="PF01302">
    <property type="entry name" value="CAP_GLY"/>
    <property type="match status" value="1"/>
</dbReference>
<dbReference type="PROSITE" id="PS50245">
    <property type="entry name" value="CAP_GLY_2"/>
    <property type="match status" value="1"/>
</dbReference>
<evidence type="ECO:0000256" key="2">
    <source>
        <dbReference type="SAM" id="MobiDB-lite"/>
    </source>
</evidence>
<dbReference type="STRING" id="559304.G8YG73"/>
<dbReference type="OrthoDB" id="2130750at2759"/>
<sequence>MTEHIGKKVNIPGTSGYGILRYCGIIQGKNGLFGGIELVGPIAARRGKNSGAVDGIQYFDVQHPMTGLFLPWVKLRSANPFLEDLNVNNVKKADRYQETKEILQSPFTQKDTIGTKEAKDRSVYRDTATSETEISSDSTGSKNHDTNVADASLIEELTFLRSEVKTLREECNKQQYDLANQVKIINDMNMTIKEVHPLLEEYEHELEEKENKIKKQKHEFDKAREEWREYLNLMSMSQQESELLYQKKIVELNTNLEEARNKEIKKYISDIDHLKLENKKLKALLQASEDKENDRDLKDVNNRLSQINFGMESKSKLNSDDPVVEHDGSNPDNKSEKFVKDDSVEHSDIEDGVSEENIDNVDTIGLPVYKPSKPVDPSDGRDDWCGLCERSGHSSINCPYENDIF</sequence>
<evidence type="ECO:0000259" key="3">
    <source>
        <dbReference type="PROSITE" id="PS50245"/>
    </source>
</evidence>
<dbReference type="SMART" id="SM01052">
    <property type="entry name" value="CAP_GLY"/>
    <property type="match status" value="1"/>
</dbReference>
<feature type="coiled-coil region" evidence="1">
    <location>
        <begin position="199"/>
        <end position="294"/>
    </location>
</feature>
<dbReference type="InterPro" id="IPR036859">
    <property type="entry name" value="CAP-Gly_dom_sf"/>
</dbReference>
<dbReference type="InterPro" id="IPR000938">
    <property type="entry name" value="CAP-Gly_domain"/>
</dbReference>
<dbReference type="HOGENOM" id="CLU_031641_0_0_1"/>
<name>G8YG73_PICSO</name>
<dbReference type="eggNOG" id="KOG4568">
    <property type="taxonomic scope" value="Eukaryota"/>
</dbReference>
<feature type="compositionally biased region" description="Polar residues" evidence="2">
    <location>
        <begin position="127"/>
        <end position="141"/>
    </location>
</feature>
<feature type="compositionally biased region" description="Acidic residues" evidence="2">
    <location>
        <begin position="350"/>
        <end position="359"/>
    </location>
</feature>
<evidence type="ECO:0000256" key="1">
    <source>
        <dbReference type="SAM" id="Coils"/>
    </source>
</evidence>
<protein>
    <submittedName>
        <fullName evidence="4">Piso0_002871 protein</fullName>
    </submittedName>
</protein>
<gene>
    <name evidence="4" type="primary">Piso0_002871</name>
    <name evidence="4" type="ORF">GNLVRS01_PISO0I19654g</name>
</gene>
<feature type="region of interest" description="Disordered" evidence="2">
    <location>
        <begin position="114"/>
        <end position="145"/>
    </location>
</feature>
<dbReference type="EMBL" id="FO082051">
    <property type="protein sequence ID" value="CCE82172.1"/>
    <property type="molecule type" value="Genomic_DNA"/>
</dbReference>
<accession>G8YG73</accession>
<dbReference type="Gene3D" id="2.30.30.190">
    <property type="entry name" value="CAP Gly-rich-like domain"/>
    <property type="match status" value="1"/>
</dbReference>
<dbReference type="FunCoup" id="G8YG73">
    <property type="interactions" value="269"/>
</dbReference>
<dbReference type="OMA" id="CPFENDI"/>
<proteinExistence type="predicted"/>
<feature type="compositionally biased region" description="Basic and acidic residues" evidence="2">
    <location>
        <begin position="313"/>
        <end position="349"/>
    </location>
</feature>
<dbReference type="Proteomes" id="UP000005222">
    <property type="component" value="Chromosome I"/>
</dbReference>
<reference evidence="4 5" key="1">
    <citation type="journal article" date="2012" name="G3 (Bethesda)">
        <title>Pichia sorbitophila, an interspecies yeast hybrid reveals early steps of genome resolution following polyploidization.</title>
        <authorList>
            <person name="Leh Louis V."/>
            <person name="Despons L."/>
            <person name="Friedrich A."/>
            <person name="Martin T."/>
            <person name="Durrens P."/>
            <person name="Casaregola S."/>
            <person name="Neuveglise C."/>
            <person name="Fairhead C."/>
            <person name="Marck C."/>
            <person name="Cruz J.A."/>
            <person name="Straub M.L."/>
            <person name="Kugler V."/>
            <person name="Sacerdot C."/>
            <person name="Uzunov Z."/>
            <person name="Thierry A."/>
            <person name="Weiss S."/>
            <person name="Bleykasten C."/>
            <person name="De Montigny J."/>
            <person name="Jacques N."/>
            <person name="Jung P."/>
            <person name="Lemaire M."/>
            <person name="Mallet S."/>
            <person name="Morel G."/>
            <person name="Richard G.F."/>
            <person name="Sarkar A."/>
            <person name="Savel G."/>
            <person name="Schacherer J."/>
            <person name="Seret M.L."/>
            <person name="Talla E."/>
            <person name="Samson G."/>
            <person name="Jubin C."/>
            <person name="Poulain J."/>
            <person name="Vacherie B."/>
            <person name="Barbe V."/>
            <person name="Pelletier E."/>
            <person name="Sherman D.J."/>
            <person name="Westhof E."/>
            <person name="Weissenbach J."/>
            <person name="Baret P.V."/>
            <person name="Wincker P."/>
            <person name="Gaillardin C."/>
            <person name="Dujon B."/>
            <person name="Souciet J.L."/>
        </authorList>
    </citation>
    <scope>NUCLEOTIDE SEQUENCE [LARGE SCALE GENOMIC DNA]</scope>
    <source>
        <strain evidence="5">ATCC MYA-4447 / BCRC 22081 / CBS 7064 / NBRC 10061 / NRRL Y-12695</strain>
    </source>
</reference>
<organism evidence="4 5">
    <name type="scientific">Pichia sorbitophila (strain ATCC MYA-4447 / BCRC 22081 / CBS 7064 / NBRC 10061 / NRRL Y-12695)</name>
    <name type="common">Hybrid yeast</name>
    <dbReference type="NCBI Taxonomy" id="559304"/>
    <lineage>
        <taxon>Eukaryota</taxon>
        <taxon>Fungi</taxon>
        <taxon>Dikarya</taxon>
        <taxon>Ascomycota</taxon>
        <taxon>Saccharomycotina</taxon>
        <taxon>Pichiomycetes</taxon>
        <taxon>Debaryomycetaceae</taxon>
        <taxon>Millerozyma</taxon>
    </lineage>
</organism>